<protein>
    <recommendedName>
        <fullName evidence="3">DUF4747 domain-containing protein</fullName>
    </recommendedName>
</protein>
<accession>A0A8B6UT50</accession>
<gene>
    <name evidence="1" type="ORF">C4C32_03990</name>
</gene>
<dbReference type="RefSeq" id="WP_208555275.1">
    <property type="nucleotide sequence ID" value="NZ_CP072011.1"/>
</dbReference>
<evidence type="ECO:0000313" key="1">
    <source>
        <dbReference type="EMBL" id="QTH15077.1"/>
    </source>
</evidence>
<dbReference type="EMBL" id="CP072011">
    <property type="protein sequence ID" value="QTH15077.1"/>
    <property type="molecule type" value="Genomic_DNA"/>
</dbReference>
<reference evidence="1" key="2">
    <citation type="submission" date="2021-03" db="EMBL/GenBank/DDBJ databases">
        <authorList>
            <person name="Valentovich L.N."/>
            <person name="Akhremchuk A.E."/>
            <person name="Miamin V.E."/>
        </authorList>
    </citation>
    <scope>NUCLEOTIDE SEQUENCE</scope>
    <source>
        <strain evidence="1">3prime</strain>
    </source>
</reference>
<sequence length="329" mass="37553">MSKPPRPVELGNFVCKFGSKNLLDYFETVVYPAFADDGLLRKYSDTKYFFDKVELITIDGRVLLVGRFIKDMILERDQIYKQSLGLVEDHDEMQSSPSAIFVLVLDVHRLIYLKETKFAPTLENFKSTIESFIKAKHKLYIDNLAEESKAAGNRMTKKKLLLEHFPPTLDIIPLTSAHSVEDFIRQYEVLSSVTYKFSDRNDELDNEGFFRAVQRQKDEVGSRTTTIKHSSPEGLEKEAVIEEVQAATVQGNQRVVMVGKDSSGNTVRGDNNDFQLKTSIEVTSHTPVRIARKMFSKFLELLGDGLIQVETPSKRAREKLAPYRDNNDE</sequence>
<evidence type="ECO:0008006" key="3">
    <source>
        <dbReference type="Google" id="ProtNLM"/>
    </source>
</evidence>
<dbReference type="AlphaFoldDB" id="A0A8B6UT50"/>
<evidence type="ECO:0000313" key="2">
    <source>
        <dbReference type="Proteomes" id="UP000663914"/>
    </source>
</evidence>
<proteinExistence type="predicted"/>
<name>A0A8B6UT50_9PSED</name>
<organism evidence="1 2">
    <name type="scientific">Pseudomonas corrugata</name>
    <dbReference type="NCBI Taxonomy" id="47879"/>
    <lineage>
        <taxon>Bacteria</taxon>
        <taxon>Pseudomonadati</taxon>
        <taxon>Pseudomonadota</taxon>
        <taxon>Gammaproteobacteria</taxon>
        <taxon>Pseudomonadales</taxon>
        <taxon>Pseudomonadaceae</taxon>
        <taxon>Pseudomonas</taxon>
    </lineage>
</organism>
<reference evidence="1" key="1">
    <citation type="book" date="2019" name="MICROBIAL BIOTECHNOLOGY" publisher="Unknown Publisher">
        <title>Optimization of recombineering for directed mutagenesis of bacteria Pseudomonas corrugata 3'.</title>
        <authorList>
            <person name="Buinitskaja S.V."/>
            <person name="Pilipenok N."/>
            <person name="Valentovich L.N."/>
        </authorList>
    </citation>
    <scope>NUCLEOTIDE SEQUENCE</scope>
    <source>
        <strain evidence="1">3prime</strain>
    </source>
</reference>
<dbReference type="Proteomes" id="UP000663914">
    <property type="component" value="Chromosome"/>
</dbReference>